<organism evidence="10 11">
    <name type="scientific">Candidatus Enterococcus courvalinii</name>
    <dbReference type="NCBI Taxonomy" id="2815329"/>
    <lineage>
        <taxon>Bacteria</taxon>
        <taxon>Bacillati</taxon>
        <taxon>Bacillota</taxon>
        <taxon>Bacilli</taxon>
        <taxon>Lactobacillales</taxon>
        <taxon>Enterococcaceae</taxon>
        <taxon>Enterococcus</taxon>
    </lineage>
</organism>
<evidence type="ECO:0000256" key="2">
    <source>
        <dbReference type="ARBA" id="ARBA00010692"/>
    </source>
</evidence>
<evidence type="ECO:0000256" key="6">
    <source>
        <dbReference type="ARBA" id="ARBA00022989"/>
    </source>
</evidence>
<dbReference type="PANTHER" id="PTHR34295:SF4">
    <property type="entry name" value="BIOTIN TRANSPORTER BIOY-RELATED"/>
    <property type="match status" value="1"/>
</dbReference>
<feature type="transmembrane region" description="Helical" evidence="9">
    <location>
        <begin position="124"/>
        <end position="146"/>
    </location>
</feature>
<feature type="transmembrane region" description="Helical" evidence="9">
    <location>
        <begin position="61"/>
        <end position="81"/>
    </location>
</feature>
<dbReference type="RefSeq" id="WP_206897939.1">
    <property type="nucleotide sequence ID" value="NZ_JAFLWI010000002.1"/>
</dbReference>
<protein>
    <recommendedName>
        <fullName evidence="8">Biotin transporter</fullName>
    </recommendedName>
</protein>
<keyword evidence="4 8" id="KW-1003">Cell membrane</keyword>
<dbReference type="PANTHER" id="PTHR34295">
    <property type="entry name" value="BIOTIN TRANSPORTER BIOY"/>
    <property type="match status" value="1"/>
</dbReference>
<dbReference type="Gene3D" id="1.10.1760.20">
    <property type="match status" value="1"/>
</dbReference>
<evidence type="ECO:0000256" key="9">
    <source>
        <dbReference type="SAM" id="Phobius"/>
    </source>
</evidence>
<keyword evidence="5 9" id="KW-0812">Transmembrane</keyword>
<comment type="similarity">
    <text evidence="2 8">Belongs to the BioY family.</text>
</comment>
<gene>
    <name evidence="10" type="ORF">JZO71_02070</name>
</gene>
<evidence type="ECO:0000313" key="10">
    <source>
        <dbReference type="EMBL" id="MBO0481106.1"/>
    </source>
</evidence>
<keyword evidence="3 8" id="KW-0813">Transport</keyword>
<evidence type="ECO:0000256" key="4">
    <source>
        <dbReference type="ARBA" id="ARBA00022475"/>
    </source>
</evidence>
<feature type="transmembrane region" description="Helical" evidence="9">
    <location>
        <begin position="158"/>
        <end position="176"/>
    </location>
</feature>
<evidence type="ECO:0000256" key="1">
    <source>
        <dbReference type="ARBA" id="ARBA00004651"/>
    </source>
</evidence>
<comment type="subcellular location">
    <subcellularLocation>
        <location evidence="1 8">Cell membrane</location>
        <topology evidence="1 8">Multi-pass membrane protein</topology>
    </subcellularLocation>
</comment>
<dbReference type="InterPro" id="IPR003784">
    <property type="entry name" value="BioY"/>
</dbReference>
<name>A0ABS3HXB7_9ENTE</name>
<dbReference type="Proteomes" id="UP000664832">
    <property type="component" value="Unassembled WGS sequence"/>
</dbReference>
<evidence type="ECO:0000313" key="11">
    <source>
        <dbReference type="Proteomes" id="UP000664832"/>
    </source>
</evidence>
<accession>A0ABS3HXB7</accession>
<proteinExistence type="inferred from homology"/>
<evidence type="ECO:0000256" key="5">
    <source>
        <dbReference type="ARBA" id="ARBA00022692"/>
    </source>
</evidence>
<keyword evidence="11" id="KW-1185">Reference proteome</keyword>
<sequence>MENRVKTYKTFDAKILAKMALMLSLIIVSGMITIPIPALGVPIVLQNMFIMLTAGFLGKKYGFWTIAMFLCLVSMGLPLLAGGRGGIVLLFSPSGGFLIGYFFCSFIICSIVEKLGVKSYWRILIAYFIGGTIFINFMGSVTLAYYSHSSWWSGLKMAAFFLPIDTAKAIVAAIIYQRLKRYSFMGENR</sequence>
<keyword evidence="7 8" id="KW-0472">Membrane</keyword>
<keyword evidence="6 9" id="KW-1133">Transmembrane helix</keyword>
<evidence type="ECO:0000256" key="7">
    <source>
        <dbReference type="ARBA" id="ARBA00023136"/>
    </source>
</evidence>
<comment type="caution">
    <text evidence="10">The sequence shown here is derived from an EMBL/GenBank/DDBJ whole genome shotgun (WGS) entry which is preliminary data.</text>
</comment>
<dbReference type="EMBL" id="JAFLWI010000002">
    <property type="protein sequence ID" value="MBO0481106.1"/>
    <property type="molecule type" value="Genomic_DNA"/>
</dbReference>
<evidence type="ECO:0000256" key="8">
    <source>
        <dbReference type="PIRNR" id="PIRNR016661"/>
    </source>
</evidence>
<feature type="transmembrane region" description="Helical" evidence="9">
    <location>
        <begin position="87"/>
        <end position="112"/>
    </location>
</feature>
<evidence type="ECO:0000256" key="3">
    <source>
        <dbReference type="ARBA" id="ARBA00022448"/>
    </source>
</evidence>
<dbReference type="PIRSF" id="PIRSF016661">
    <property type="entry name" value="BioY"/>
    <property type="match status" value="1"/>
</dbReference>
<feature type="transmembrane region" description="Helical" evidence="9">
    <location>
        <begin position="20"/>
        <end position="49"/>
    </location>
</feature>
<dbReference type="Pfam" id="PF02632">
    <property type="entry name" value="BioY"/>
    <property type="match status" value="1"/>
</dbReference>
<reference evidence="10 11" key="1">
    <citation type="submission" date="2021-03" db="EMBL/GenBank/DDBJ databases">
        <title>Enterococcal diversity collection.</title>
        <authorList>
            <person name="Gilmore M.S."/>
            <person name="Schwartzman J."/>
            <person name="Van Tyne D."/>
            <person name="Martin M."/>
            <person name="Earl A.M."/>
            <person name="Manson A.L."/>
            <person name="Straub T."/>
            <person name="Salamzade R."/>
            <person name="Saavedra J."/>
            <person name="Lebreton F."/>
            <person name="Prichula J."/>
            <person name="Schaufler K."/>
            <person name="Gaca A."/>
            <person name="Sgardioli B."/>
            <person name="Wagenaar J."/>
            <person name="Strong T."/>
        </authorList>
    </citation>
    <scope>NUCLEOTIDE SEQUENCE [LARGE SCALE GENOMIC DNA]</scope>
    <source>
        <strain evidence="10 11">MSG2901</strain>
    </source>
</reference>